<gene>
    <name evidence="1" type="ORF">EBV32_00510</name>
    <name evidence="2" type="ORF">EBX74_02170</name>
</gene>
<comment type="caution">
    <text evidence="1">The sequence shown here is derived from an EMBL/GenBank/DDBJ whole genome shotgun (WGS) entry which is preliminary data.</text>
</comment>
<organism evidence="1 3">
    <name type="scientific">Candidatus Fonsibacter lacus</name>
    <dbReference type="NCBI Taxonomy" id="2576439"/>
    <lineage>
        <taxon>Bacteria</taxon>
        <taxon>Pseudomonadati</taxon>
        <taxon>Pseudomonadota</taxon>
        <taxon>Alphaproteobacteria</taxon>
        <taxon>Candidatus Pelagibacterales</taxon>
        <taxon>Candidatus Pelagibacterales incertae sedis</taxon>
        <taxon>Candidatus Fonsibacter</taxon>
    </lineage>
</organism>
<dbReference type="Proteomes" id="UP000747791">
    <property type="component" value="Unassembled WGS sequence"/>
</dbReference>
<dbReference type="Proteomes" id="UP000713222">
    <property type="component" value="Unassembled WGS sequence"/>
</dbReference>
<dbReference type="InterPro" id="IPR021252">
    <property type="entry name" value="DUF2794"/>
</dbReference>
<sequence length="114" mass="13336">MKLHLIKNNNLNKENFFNKKELQEILNLYGSMVSVGEWKDYGIYMSKTMISFEIYRKATENPLFQILKKLNPKDKNKYQLKDASGLIIKSSDNLSSILKIISKKNSTKYLKVIK</sequence>
<name>A0A964V244_9PROT</name>
<reference evidence="1" key="1">
    <citation type="submission" date="2018-10" db="EMBL/GenBank/DDBJ databases">
        <title>Iterative Subtractive Binning of Freshwater Chronoseries Metagenomes Recovers Nearly Complete Genomes from over Four Hundred Novel Species.</title>
        <authorList>
            <person name="Rodriguez-R L.M."/>
            <person name="Tsementzi D."/>
            <person name="Luo C."/>
            <person name="Konstantinidis K.T."/>
        </authorList>
    </citation>
    <scope>NUCLEOTIDE SEQUENCE</scope>
    <source>
        <strain evidence="1">WB7_6_001</strain>
        <strain evidence="2">WB8_2A_004</strain>
    </source>
</reference>
<accession>A0A964V244</accession>
<proteinExistence type="predicted"/>
<protein>
    <submittedName>
        <fullName evidence="1">DUF2794 domain-containing protein</fullName>
    </submittedName>
</protein>
<evidence type="ECO:0000313" key="1">
    <source>
        <dbReference type="EMBL" id="NBN87566.1"/>
    </source>
</evidence>
<dbReference type="EMBL" id="RGOB01000044">
    <property type="protein sequence ID" value="NCU53097.1"/>
    <property type="molecule type" value="Genomic_DNA"/>
</dbReference>
<dbReference type="EMBL" id="RGET01000003">
    <property type="protein sequence ID" value="NBN87566.1"/>
    <property type="molecule type" value="Genomic_DNA"/>
</dbReference>
<evidence type="ECO:0000313" key="2">
    <source>
        <dbReference type="EMBL" id="NCU53097.1"/>
    </source>
</evidence>
<dbReference type="AlphaFoldDB" id="A0A964V244"/>
<evidence type="ECO:0000313" key="3">
    <source>
        <dbReference type="Proteomes" id="UP000713222"/>
    </source>
</evidence>
<dbReference type="Pfam" id="PF10984">
    <property type="entry name" value="DUF2794"/>
    <property type="match status" value="1"/>
</dbReference>